<feature type="chain" id="PRO_5036205445" evidence="2">
    <location>
        <begin position="23"/>
        <end position="872"/>
    </location>
</feature>
<gene>
    <name evidence="4" type="ORF">FOL46_007679</name>
    <name evidence="3" type="ORF">FOZ61_009299</name>
</gene>
<dbReference type="Proteomes" id="UP000572268">
    <property type="component" value="Unassembled WGS sequence"/>
</dbReference>
<sequence length="872" mass="96951">MRHLSFTFGLLLSLQRYDEVLGPSVKKAANSLRKSLGRTIGRSLRSLRSRTRSKAQAVEPEPDTCAASYTINSTVGPNSYYLQLTSDRTRIEMFQFGTYDALPIEENPNVVVIDPQPEGCLQAFESILKMGVHIGEHRTASTANCEMKRLISPEVAMKRLEAIRSTPYNNRFMLFDLSEHDSLCPIIEDLYNEVEEVLTGKRAVVRSFPLRRCVLHGTGDAGDFHIVLDPNEGRLLSFRKDFTMIVPSLVSEDAGRASTVIRSASESTKNGKLRSCEDAINEYIINGTQYSLSPKGSTMRWLCGDAEKTALNGKHPTMVVSAEKARKGQTSTQFRAHKCALAALNFAFKNMYGKETAIDLREGLDTETCEFTYKVTGPPDNLKGPLRLGYYPGSINMISDGRMRLLFKRSFTPTVEVRDEFDRIITMPYIKDCPMAMATLLRIGYLRHRAKDELVVPDHGQRMLATLTAMRTTPDGSHAVDDKALDFQILQDIHKCMLSLYSLFAEKASANPSRADSMDEGTQCSLHKMVDTSPAGVILHLDIAQNNQAFLAVSILSRHKLPSRINIPLSSVIPNLSSHISSTSATTKAGSCENKLVTILAASWNYLVESMPEPRRTQLLFDELRGFAHQQLANEARNDWARLDWKARRPTAFQPLDSDLTTDVIFGLTQRLTRNEESLQELGKMSAMNLARDPRNPRCELRMKDSEGGYRVGLDRSFRLAFVGLEGSVMVNVDKIEQDLKSVGWYSRWDTSSPPGRTASQSSSEASEDLMGHGTPSGKNTAELCKLAFVYYLETTRLLPAAAKYIKELPRGSPGFVNLEGIIEREAGRYYVAASSALGRLLTVLGKVAKEMLADEDGDYAIPRPSSWVGDG</sequence>
<organism evidence="3 5">
    <name type="scientific">Perkinsus olseni</name>
    <name type="common">Perkinsus atlanticus</name>
    <dbReference type="NCBI Taxonomy" id="32597"/>
    <lineage>
        <taxon>Eukaryota</taxon>
        <taxon>Sar</taxon>
        <taxon>Alveolata</taxon>
        <taxon>Perkinsozoa</taxon>
        <taxon>Perkinsea</taxon>
        <taxon>Perkinsida</taxon>
        <taxon>Perkinsidae</taxon>
        <taxon>Perkinsus</taxon>
    </lineage>
</organism>
<evidence type="ECO:0000313" key="6">
    <source>
        <dbReference type="Proteomes" id="UP000572268"/>
    </source>
</evidence>
<evidence type="ECO:0000313" key="5">
    <source>
        <dbReference type="Proteomes" id="UP000570595"/>
    </source>
</evidence>
<name>A0A7J6M5A3_PEROL</name>
<comment type="caution">
    <text evidence="3">The sequence shown here is derived from an EMBL/GenBank/DDBJ whole genome shotgun (WGS) entry which is preliminary data.</text>
</comment>
<accession>A0A7J6M5A3</accession>
<dbReference type="Proteomes" id="UP000570595">
    <property type="component" value="Unassembled WGS sequence"/>
</dbReference>
<feature type="compositionally biased region" description="Polar residues" evidence="1">
    <location>
        <begin position="750"/>
        <end position="765"/>
    </location>
</feature>
<evidence type="ECO:0000256" key="2">
    <source>
        <dbReference type="SAM" id="SignalP"/>
    </source>
</evidence>
<keyword evidence="2" id="KW-0732">Signal</keyword>
<dbReference type="EMBL" id="JABAHT010000067">
    <property type="protein sequence ID" value="KAF4666722.1"/>
    <property type="molecule type" value="Genomic_DNA"/>
</dbReference>
<dbReference type="EMBL" id="JABANN010000056">
    <property type="protein sequence ID" value="KAF4673186.1"/>
    <property type="molecule type" value="Genomic_DNA"/>
</dbReference>
<feature type="region of interest" description="Disordered" evidence="1">
    <location>
        <begin position="750"/>
        <end position="777"/>
    </location>
</feature>
<evidence type="ECO:0000313" key="3">
    <source>
        <dbReference type="EMBL" id="KAF4666722.1"/>
    </source>
</evidence>
<proteinExistence type="predicted"/>
<reference evidence="5 6" key="1">
    <citation type="submission" date="2020-04" db="EMBL/GenBank/DDBJ databases">
        <title>Perkinsus olseni comparative genomics.</title>
        <authorList>
            <person name="Bogema D.R."/>
        </authorList>
    </citation>
    <scope>NUCLEOTIDE SEQUENCE [LARGE SCALE GENOMIC DNA]</scope>
    <source>
        <strain evidence="3">ATCC PRA-179</strain>
        <strain evidence="4">ATCC PRA-31</strain>
    </source>
</reference>
<feature type="signal peptide" evidence="2">
    <location>
        <begin position="1"/>
        <end position="22"/>
    </location>
</feature>
<dbReference type="OrthoDB" id="451062at2759"/>
<protein>
    <submittedName>
        <fullName evidence="3">Uncharacterized protein</fullName>
    </submittedName>
</protein>
<dbReference type="AlphaFoldDB" id="A0A7J6M5A3"/>
<evidence type="ECO:0000256" key="1">
    <source>
        <dbReference type="SAM" id="MobiDB-lite"/>
    </source>
</evidence>
<evidence type="ECO:0000313" key="4">
    <source>
        <dbReference type="EMBL" id="KAF4673186.1"/>
    </source>
</evidence>